<dbReference type="Gene3D" id="3.40.50.1820">
    <property type="entry name" value="alpha/beta hydrolase"/>
    <property type="match status" value="1"/>
</dbReference>
<proteinExistence type="inferred from homology"/>
<keyword evidence="6" id="KW-1185">Reference proteome</keyword>
<dbReference type="OrthoDB" id="408631at2759"/>
<evidence type="ECO:0000313" key="6">
    <source>
        <dbReference type="Proteomes" id="UP000240493"/>
    </source>
</evidence>
<feature type="domain" description="Carboxylesterase type B" evidence="4">
    <location>
        <begin position="27"/>
        <end position="509"/>
    </location>
</feature>
<accession>A0A2T3ZNS5</accession>
<dbReference type="InterPro" id="IPR002018">
    <property type="entry name" value="CarbesteraseB"/>
</dbReference>
<dbReference type="InterPro" id="IPR050654">
    <property type="entry name" value="AChE-related_enzymes"/>
</dbReference>
<dbReference type="PROSITE" id="PS00122">
    <property type="entry name" value="CARBOXYLESTERASE_B_1"/>
    <property type="match status" value="1"/>
</dbReference>
<name>A0A2T3ZNS5_TRIA4</name>
<comment type="similarity">
    <text evidence="1 3">Belongs to the type-B carboxylesterase/lipase family.</text>
</comment>
<sequence>MALIRYMLAMLGIMAYTGVSAMPPTATIPGVRVTYHGIHRNGVEVFLNIQYGEDTGGNWRFKPPRPHIPAPESTVQADSYGPACPQPLGSLNVPLSLTNITSISEDCLNLNIARPQGTKANALLPVMVYIHGGSFWAGSNSEITTSPDGLILESVKNKLPVIHVSMNYRLGIFGFAQTSALRAEGSENAGLRDQRLAMEWVRENIAYFGGNPDKVTIFGQSSGGLAVGAHILSYGGTKPVPFQRAICQSQAMEPGITANYTLDATRAVVDLVGCNKTDLHSAETVSCLRDHDMQAVLGATIATYRTDVNIGDIWLPAVDGDYIPDHPSTLIYHKKFAQNLAIMMGWCRDDLTLFTNTSISTADDTRHFITRYLPNLSTDHLHALLSLYPIKDFDANNNLSREFYRTARIFRDILMTCQPYSFAKYLTINKNSIYFYEWNQTILDPILEHLGHPAGMGTVHTSEFAYIFGNLSHYNVSGLPFSPSPSDYELQVRASRSWSTFASVGKPGLPGRNTFQGFAPAFERQGQVKVFIAGGPNEGISYIEGPQANPLFAMEKLRQRCEYWSDIDVVKELKL</sequence>
<dbReference type="Proteomes" id="UP000240493">
    <property type="component" value="Unassembled WGS sequence"/>
</dbReference>
<keyword evidence="2 3" id="KW-0378">Hydrolase</keyword>
<dbReference type="InterPro" id="IPR029058">
    <property type="entry name" value="AB_hydrolase_fold"/>
</dbReference>
<dbReference type="SUPFAM" id="SSF53474">
    <property type="entry name" value="alpha/beta-Hydrolases"/>
    <property type="match status" value="1"/>
</dbReference>
<evidence type="ECO:0000256" key="1">
    <source>
        <dbReference type="ARBA" id="ARBA00005964"/>
    </source>
</evidence>
<evidence type="ECO:0000259" key="4">
    <source>
        <dbReference type="Pfam" id="PF00135"/>
    </source>
</evidence>
<dbReference type="AlphaFoldDB" id="A0A2T3ZNS5"/>
<evidence type="ECO:0000256" key="2">
    <source>
        <dbReference type="ARBA" id="ARBA00022801"/>
    </source>
</evidence>
<dbReference type="EC" id="3.1.1.-" evidence="3"/>
<dbReference type="Pfam" id="PF00135">
    <property type="entry name" value="COesterase"/>
    <property type="match status" value="1"/>
</dbReference>
<evidence type="ECO:0000256" key="3">
    <source>
        <dbReference type="RuleBase" id="RU361235"/>
    </source>
</evidence>
<feature type="signal peptide" evidence="3">
    <location>
        <begin position="1"/>
        <end position="21"/>
    </location>
</feature>
<dbReference type="PANTHER" id="PTHR43918:SF4">
    <property type="entry name" value="CARBOXYLIC ESTER HYDROLASE"/>
    <property type="match status" value="1"/>
</dbReference>
<feature type="chain" id="PRO_5015367439" description="Carboxylic ester hydrolase" evidence="3">
    <location>
        <begin position="22"/>
        <end position="575"/>
    </location>
</feature>
<protein>
    <recommendedName>
        <fullName evidence="3">Carboxylic ester hydrolase</fullName>
        <ecNumber evidence="3">3.1.1.-</ecNumber>
    </recommendedName>
</protein>
<dbReference type="PANTHER" id="PTHR43918">
    <property type="entry name" value="ACETYLCHOLINESTERASE"/>
    <property type="match status" value="1"/>
</dbReference>
<dbReference type="InterPro" id="IPR019826">
    <property type="entry name" value="Carboxylesterase_B_AS"/>
</dbReference>
<gene>
    <name evidence="5" type="ORF">M441DRAFT_33049</name>
</gene>
<reference evidence="5 6" key="1">
    <citation type="submission" date="2016-07" db="EMBL/GenBank/DDBJ databases">
        <title>Multiple horizontal gene transfer events from other fungi enriched the ability of initially mycotrophic Trichoderma (Ascomycota) to feed on dead plant biomass.</title>
        <authorList>
            <consortium name="DOE Joint Genome Institute"/>
            <person name="Aerts A."/>
            <person name="Atanasova L."/>
            <person name="Chenthamara K."/>
            <person name="Zhang J."/>
            <person name="Grujic M."/>
            <person name="Henrissat B."/>
            <person name="Kuo A."/>
            <person name="Salamov A."/>
            <person name="Lipzen A."/>
            <person name="Labutti K."/>
            <person name="Barry K."/>
            <person name="Miao Y."/>
            <person name="Rahimi M.J."/>
            <person name="Shen Q."/>
            <person name="Grigoriev I.V."/>
            <person name="Kubicek C.P."/>
            <person name="Druzhinina I.S."/>
        </authorList>
    </citation>
    <scope>NUCLEOTIDE SEQUENCE [LARGE SCALE GENOMIC DNA]</scope>
    <source>
        <strain evidence="5 6">CBS 433.97</strain>
    </source>
</reference>
<organism evidence="5 6">
    <name type="scientific">Trichoderma asperellum (strain ATCC 204424 / CBS 433.97 / NBRC 101777)</name>
    <dbReference type="NCBI Taxonomy" id="1042311"/>
    <lineage>
        <taxon>Eukaryota</taxon>
        <taxon>Fungi</taxon>
        <taxon>Dikarya</taxon>
        <taxon>Ascomycota</taxon>
        <taxon>Pezizomycotina</taxon>
        <taxon>Sordariomycetes</taxon>
        <taxon>Hypocreomycetidae</taxon>
        <taxon>Hypocreales</taxon>
        <taxon>Hypocreaceae</taxon>
        <taxon>Trichoderma</taxon>
    </lineage>
</organism>
<dbReference type="GO" id="GO:0052689">
    <property type="term" value="F:carboxylic ester hydrolase activity"/>
    <property type="evidence" value="ECO:0007669"/>
    <property type="project" value="TreeGrafter"/>
</dbReference>
<evidence type="ECO:0000313" key="5">
    <source>
        <dbReference type="EMBL" id="PTB46448.1"/>
    </source>
</evidence>
<keyword evidence="3" id="KW-0732">Signal</keyword>
<dbReference type="STRING" id="1042311.A0A2T3ZNS5"/>
<dbReference type="EMBL" id="KZ679256">
    <property type="protein sequence ID" value="PTB46448.1"/>
    <property type="molecule type" value="Genomic_DNA"/>
</dbReference>